<dbReference type="SUPFAM" id="SSF88946">
    <property type="entry name" value="Sigma2 domain of RNA polymerase sigma factors"/>
    <property type="match status" value="1"/>
</dbReference>
<dbReference type="STRING" id="1379270.GEMMAAP_01580"/>
<dbReference type="RefSeq" id="WP_043580137.1">
    <property type="nucleotide sequence ID" value="NZ_CP011454.1"/>
</dbReference>
<evidence type="ECO:0000256" key="1">
    <source>
        <dbReference type="ARBA" id="ARBA00010641"/>
    </source>
</evidence>
<proteinExistence type="inferred from homology"/>
<keyword evidence="4" id="KW-0731">Sigma factor</keyword>
<dbReference type="Pfam" id="PF04542">
    <property type="entry name" value="Sigma70_r2"/>
    <property type="match status" value="1"/>
</dbReference>
<protein>
    <submittedName>
        <fullName evidence="8">RNA polymerase sigma70 factor</fullName>
    </submittedName>
</protein>
<evidence type="ECO:0000256" key="5">
    <source>
        <dbReference type="ARBA" id="ARBA00023163"/>
    </source>
</evidence>
<dbReference type="GO" id="GO:0006352">
    <property type="term" value="P:DNA-templated transcription initiation"/>
    <property type="evidence" value="ECO:0007669"/>
    <property type="project" value="InterPro"/>
</dbReference>
<dbReference type="InterPro" id="IPR013249">
    <property type="entry name" value="RNA_pol_sigma70_r4_t2"/>
</dbReference>
<dbReference type="AlphaFoldDB" id="A0A143BFU4"/>
<dbReference type="PANTHER" id="PTHR43133:SF65">
    <property type="entry name" value="ECF RNA POLYMERASE SIGMA FACTOR SIGG"/>
    <property type="match status" value="1"/>
</dbReference>
<organism evidence="8 9">
    <name type="scientific">Gemmatimonas phototrophica</name>
    <dbReference type="NCBI Taxonomy" id="1379270"/>
    <lineage>
        <taxon>Bacteria</taxon>
        <taxon>Pseudomonadati</taxon>
        <taxon>Gemmatimonadota</taxon>
        <taxon>Gemmatimonadia</taxon>
        <taxon>Gemmatimonadales</taxon>
        <taxon>Gemmatimonadaceae</taxon>
        <taxon>Gemmatimonas</taxon>
    </lineage>
</organism>
<dbReference type="PANTHER" id="PTHR43133">
    <property type="entry name" value="RNA POLYMERASE ECF-TYPE SIGMA FACTO"/>
    <property type="match status" value="1"/>
</dbReference>
<evidence type="ECO:0000256" key="2">
    <source>
        <dbReference type="ARBA" id="ARBA00011344"/>
    </source>
</evidence>
<keyword evidence="9" id="KW-1185">Reference proteome</keyword>
<dbReference type="Gene3D" id="3.10.450.50">
    <property type="match status" value="1"/>
</dbReference>
<evidence type="ECO:0000256" key="4">
    <source>
        <dbReference type="ARBA" id="ARBA00023082"/>
    </source>
</evidence>
<dbReference type="InterPro" id="IPR013325">
    <property type="entry name" value="RNA_pol_sigma_r2"/>
</dbReference>
<evidence type="ECO:0000313" key="8">
    <source>
        <dbReference type="EMBL" id="AMW03887.1"/>
    </source>
</evidence>
<reference evidence="8 9" key="2">
    <citation type="journal article" date="2016" name="Environ. Microbiol. Rep.">
        <title>Metagenomic evidence for the presence of phototrophic Gemmatimonadetes bacteria in diverse environments.</title>
        <authorList>
            <person name="Zeng Y."/>
            <person name="Baumbach J."/>
            <person name="Barbosa E.G."/>
            <person name="Azevedo V."/>
            <person name="Zhang C."/>
            <person name="Koblizek M."/>
        </authorList>
    </citation>
    <scope>NUCLEOTIDE SEQUENCE [LARGE SCALE GENOMIC DNA]</scope>
    <source>
        <strain evidence="8 9">AP64</strain>
    </source>
</reference>
<dbReference type="InterPro" id="IPR014305">
    <property type="entry name" value="RNA_pol_sigma-G_actinobac"/>
</dbReference>
<dbReference type="CDD" id="cd06171">
    <property type="entry name" value="Sigma70_r4"/>
    <property type="match status" value="1"/>
</dbReference>
<dbReference type="NCBIfam" id="TIGR02960">
    <property type="entry name" value="SigX5"/>
    <property type="match status" value="1"/>
</dbReference>
<dbReference type="GO" id="GO:0003677">
    <property type="term" value="F:DNA binding"/>
    <property type="evidence" value="ECO:0007669"/>
    <property type="project" value="InterPro"/>
</dbReference>
<accession>A0A143BFU4</accession>
<dbReference type="OrthoDB" id="9794372at2"/>
<comment type="similarity">
    <text evidence="1">Belongs to the sigma-70 factor family. ECF subfamily.</text>
</comment>
<evidence type="ECO:0000256" key="3">
    <source>
        <dbReference type="ARBA" id="ARBA00023015"/>
    </source>
</evidence>
<dbReference type="InterPro" id="IPR013324">
    <property type="entry name" value="RNA_pol_sigma_r3/r4-like"/>
</dbReference>
<dbReference type="InterPro" id="IPR032710">
    <property type="entry name" value="NTF2-like_dom_sf"/>
</dbReference>
<dbReference type="KEGG" id="gph:GEMMAAP_01580"/>
<evidence type="ECO:0000259" key="6">
    <source>
        <dbReference type="Pfam" id="PF04542"/>
    </source>
</evidence>
<dbReference type="Gene3D" id="1.10.1740.10">
    <property type="match status" value="1"/>
</dbReference>
<gene>
    <name evidence="8" type="ORF">GEMMAAP_01580</name>
</gene>
<name>A0A143BFU4_9BACT</name>
<dbReference type="InterPro" id="IPR039425">
    <property type="entry name" value="RNA_pol_sigma-70-like"/>
</dbReference>
<dbReference type="SUPFAM" id="SSF88659">
    <property type="entry name" value="Sigma3 and sigma4 domains of RNA polymerase sigma factors"/>
    <property type="match status" value="1"/>
</dbReference>
<dbReference type="InterPro" id="IPR007627">
    <property type="entry name" value="RNA_pol_sigma70_r2"/>
</dbReference>
<comment type="subunit">
    <text evidence="2">Interacts transiently with the RNA polymerase catalytic core formed by RpoA, RpoB, RpoC and RpoZ (2 alpha, 1 beta, 1 beta' and 1 omega subunit) to form the RNA polymerase holoenzyme that can initiate transcription.</text>
</comment>
<dbReference type="InterPro" id="IPR036388">
    <property type="entry name" value="WH-like_DNA-bd_sf"/>
</dbReference>
<dbReference type="eggNOG" id="COG1595">
    <property type="taxonomic scope" value="Bacteria"/>
</dbReference>
<dbReference type="Gene3D" id="1.10.10.10">
    <property type="entry name" value="Winged helix-like DNA-binding domain superfamily/Winged helix DNA-binding domain"/>
    <property type="match status" value="1"/>
</dbReference>
<dbReference type="NCBIfam" id="NF006089">
    <property type="entry name" value="PRK08241.1"/>
    <property type="match status" value="1"/>
</dbReference>
<keyword evidence="5" id="KW-0804">Transcription</keyword>
<dbReference type="GO" id="GO:0016987">
    <property type="term" value="F:sigma factor activity"/>
    <property type="evidence" value="ECO:0007669"/>
    <property type="project" value="UniProtKB-KW"/>
</dbReference>
<keyword evidence="3" id="KW-0805">Transcription regulation</keyword>
<dbReference type="NCBIfam" id="TIGR02937">
    <property type="entry name" value="sigma70-ECF"/>
    <property type="match status" value="1"/>
</dbReference>
<dbReference type="Proteomes" id="UP000076404">
    <property type="component" value="Chromosome"/>
</dbReference>
<dbReference type="SUPFAM" id="SSF54427">
    <property type="entry name" value="NTF2-like"/>
    <property type="match status" value="1"/>
</dbReference>
<reference evidence="8 9" key="1">
    <citation type="journal article" date="2014" name="Proc. Natl. Acad. Sci. U.S.A.">
        <title>Functional type 2 photosynthetic reaction centers found in the rare bacterial phylum Gemmatimonadetes.</title>
        <authorList>
            <person name="Zeng Y."/>
            <person name="Feng F."/>
            <person name="Medova H."/>
            <person name="Dean J."/>
            <person name="Koblizek M."/>
        </authorList>
    </citation>
    <scope>NUCLEOTIDE SEQUENCE [LARGE SCALE GENOMIC DNA]</scope>
    <source>
        <strain evidence="8 9">AP64</strain>
    </source>
</reference>
<sequence>MHASDLDRFRPALTGLCYRMLGSLTDAEDAVQETMLRAWKSRESFDGRAQLSTWMHRIATNVCLDVLSGRSPRWRPFDMRPVGNTREELATRPAEYWVEPIPDLSVIPADSDPHEQAVLRESIRLAFVAALQHLPPRQRAALILTQVLNWSAAEVAESLDMTVAAVNSALQRARATLAERRSMQELDRLSDLQRRGTGASPGALTASQQLLVEQFVAAFEAYDVPRLTMLLREDATMCMPPYDLWLQGRADIADWLEGRGCGCKGSRLVPTQANGMPAFAQYRNGGAQPWALVVLDLDGDRIGSMTYFLDTATYFPKFGVPLTLETGVTAAR</sequence>
<dbReference type="Pfam" id="PF08281">
    <property type="entry name" value="Sigma70_r4_2"/>
    <property type="match status" value="1"/>
</dbReference>
<dbReference type="InterPro" id="IPR014284">
    <property type="entry name" value="RNA_pol_sigma-70_dom"/>
</dbReference>
<feature type="domain" description="RNA polymerase sigma factor 70 region 4 type 2" evidence="7">
    <location>
        <begin position="125"/>
        <end position="177"/>
    </location>
</feature>
<dbReference type="EMBL" id="CP011454">
    <property type="protein sequence ID" value="AMW03887.1"/>
    <property type="molecule type" value="Genomic_DNA"/>
</dbReference>
<evidence type="ECO:0000313" key="9">
    <source>
        <dbReference type="Proteomes" id="UP000076404"/>
    </source>
</evidence>
<evidence type="ECO:0000259" key="7">
    <source>
        <dbReference type="Pfam" id="PF08281"/>
    </source>
</evidence>
<feature type="domain" description="RNA polymerase sigma-70 region 2" evidence="6">
    <location>
        <begin position="7"/>
        <end position="69"/>
    </location>
</feature>